<evidence type="ECO:0000256" key="8">
    <source>
        <dbReference type="RuleBase" id="RU003732"/>
    </source>
</evidence>
<keyword evidence="3 8" id="KW-0813">Transport</keyword>
<dbReference type="GeneID" id="101857946"/>
<dbReference type="Proteomes" id="UP000694888">
    <property type="component" value="Unplaced"/>
</dbReference>
<feature type="transmembrane region" description="Helical" evidence="10">
    <location>
        <begin position="301"/>
        <end position="321"/>
    </location>
</feature>
<gene>
    <name evidence="12" type="primary">LOC101857946</name>
</gene>
<dbReference type="PROSITE" id="PS00754">
    <property type="entry name" value="NA_NEUROTRAN_SYMP_2"/>
    <property type="match status" value="1"/>
</dbReference>
<feature type="region of interest" description="Disordered" evidence="9">
    <location>
        <begin position="1"/>
        <end position="38"/>
    </location>
</feature>
<feature type="transmembrane region" description="Helical" evidence="10">
    <location>
        <begin position="584"/>
        <end position="606"/>
    </location>
</feature>
<evidence type="ECO:0000256" key="4">
    <source>
        <dbReference type="ARBA" id="ARBA00022692"/>
    </source>
</evidence>
<comment type="similarity">
    <text evidence="2 8">Belongs to the sodium:neurotransmitter symporter (SNF) (TC 2.A.22) family.</text>
</comment>
<dbReference type="RefSeq" id="XP_005096864.2">
    <property type="nucleotide sequence ID" value="XM_005096807.3"/>
</dbReference>
<dbReference type="Pfam" id="PF00209">
    <property type="entry name" value="SNF"/>
    <property type="match status" value="1"/>
</dbReference>
<feature type="region of interest" description="Disordered" evidence="9">
    <location>
        <begin position="53"/>
        <end position="84"/>
    </location>
</feature>
<evidence type="ECO:0000256" key="9">
    <source>
        <dbReference type="SAM" id="MobiDB-lite"/>
    </source>
</evidence>
<accession>A0ABM0JM23</accession>
<feature type="transmembrane region" description="Helical" evidence="10">
    <location>
        <begin position="178"/>
        <end position="199"/>
    </location>
</feature>
<dbReference type="PANTHER" id="PTHR11616">
    <property type="entry name" value="SODIUM/CHLORIDE DEPENDENT TRANSPORTER"/>
    <property type="match status" value="1"/>
</dbReference>
<reference evidence="12" key="1">
    <citation type="submission" date="2025-08" db="UniProtKB">
        <authorList>
            <consortium name="RefSeq"/>
        </authorList>
    </citation>
    <scope>IDENTIFICATION</scope>
</reference>
<keyword evidence="7" id="KW-0325">Glycoprotein</keyword>
<organism evidence="11 12">
    <name type="scientific">Aplysia californica</name>
    <name type="common">California sea hare</name>
    <dbReference type="NCBI Taxonomy" id="6500"/>
    <lineage>
        <taxon>Eukaryota</taxon>
        <taxon>Metazoa</taxon>
        <taxon>Spiralia</taxon>
        <taxon>Lophotrochozoa</taxon>
        <taxon>Mollusca</taxon>
        <taxon>Gastropoda</taxon>
        <taxon>Heterobranchia</taxon>
        <taxon>Euthyneura</taxon>
        <taxon>Tectipleura</taxon>
        <taxon>Aplysiida</taxon>
        <taxon>Aplysioidea</taxon>
        <taxon>Aplysiidae</taxon>
        <taxon>Aplysia</taxon>
    </lineage>
</organism>
<dbReference type="InterPro" id="IPR037272">
    <property type="entry name" value="SNS_sf"/>
</dbReference>
<keyword evidence="11" id="KW-1185">Reference proteome</keyword>
<proteinExistence type="inferred from homology"/>
<feature type="transmembrane region" description="Helical" evidence="10">
    <location>
        <begin position="472"/>
        <end position="490"/>
    </location>
</feature>
<evidence type="ECO:0000256" key="2">
    <source>
        <dbReference type="ARBA" id="ARBA00006459"/>
    </source>
</evidence>
<evidence type="ECO:0000256" key="10">
    <source>
        <dbReference type="SAM" id="Phobius"/>
    </source>
</evidence>
<keyword evidence="4 8" id="KW-0812">Transmembrane</keyword>
<evidence type="ECO:0000313" key="11">
    <source>
        <dbReference type="Proteomes" id="UP000694888"/>
    </source>
</evidence>
<keyword evidence="6 10" id="KW-0472">Membrane</keyword>
<feature type="transmembrane region" description="Helical" evidence="10">
    <location>
        <begin position="543"/>
        <end position="564"/>
    </location>
</feature>
<name>A0ABM0JM23_APLCA</name>
<dbReference type="PROSITE" id="PS00610">
    <property type="entry name" value="NA_NEUROTRAN_SYMP_1"/>
    <property type="match status" value="1"/>
</dbReference>
<feature type="transmembrane region" description="Helical" evidence="10">
    <location>
        <begin position="129"/>
        <end position="147"/>
    </location>
</feature>
<comment type="subcellular location">
    <subcellularLocation>
        <location evidence="1">Membrane</location>
        <topology evidence="1">Multi-pass membrane protein</topology>
    </subcellularLocation>
</comment>
<keyword evidence="8" id="KW-0769">Symport</keyword>
<evidence type="ECO:0000256" key="7">
    <source>
        <dbReference type="ARBA" id="ARBA00023180"/>
    </source>
</evidence>
<evidence type="ECO:0000256" key="1">
    <source>
        <dbReference type="ARBA" id="ARBA00004141"/>
    </source>
</evidence>
<feature type="transmembrane region" description="Helical" evidence="10">
    <location>
        <begin position="370"/>
        <end position="392"/>
    </location>
</feature>
<protein>
    <recommendedName>
        <fullName evidence="8">Transporter</fullName>
    </recommendedName>
</protein>
<feature type="transmembrane region" description="Helical" evidence="10">
    <location>
        <begin position="502"/>
        <end position="523"/>
    </location>
</feature>
<evidence type="ECO:0000256" key="6">
    <source>
        <dbReference type="ARBA" id="ARBA00023136"/>
    </source>
</evidence>
<dbReference type="PANTHER" id="PTHR11616:SF321">
    <property type="entry name" value="SODIUM-DEPENDENT NUTRIENT AMINO ACID TRANSPORTER 1-RELATED"/>
    <property type="match status" value="1"/>
</dbReference>
<keyword evidence="5 10" id="KW-1133">Transmembrane helix</keyword>
<evidence type="ECO:0000313" key="12">
    <source>
        <dbReference type="RefSeq" id="XP_005096864.2"/>
    </source>
</evidence>
<feature type="compositionally biased region" description="Acidic residues" evidence="9">
    <location>
        <begin position="72"/>
        <end position="84"/>
    </location>
</feature>
<evidence type="ECO:0000256" key="3">
    <source>
        <dbReference type="ARBA" id="ARBA00022448"/>
    </source>
</evidence>
<dbReference type="PROSITE" id="PS50267">
    <property type="entry name" value="NA_NEUROTRAN_SYMP_3"/>
    <property type="match status" value="1"/>
</dbReference>
<evidence type="ECO:0000256" key="5">
    <source>
        <dbReference type="ARBA" id="ARBA00022989"/>
    </source>
</evidence>
<dbReference type="SUPFAM" id="SSF161070">
    <property type="entry name" value="SNF-like"/>
    <property type="match status" value="1"/>
</dbReference>
<feature type="compositionally biased region" description="Polar residues" evidence="9">
    <location>
        <begin position="1"/>
        <end position="12"/>
    </location>
</feature>
<sequence length="658" mass="73415">MVKSNASSSPRNYTLIPDSLDSDRNSEVMSSNGRYVHHPESVPLHDVIVDNGTNTATVGGKNEVPTGRPTTEESELYENEASSEDDGVVSRDKWGRKVEYILSMVGYCVGLGNVWRFPYVCIRNGGGAFLIPFFICLTVCGLPLYFLEVSMGQFVSLSSFHVWNICPLSKGLGIAMNVMSLICAWYYSMILAWTLIYLVNCFQSTLPWTQCGQWWNTDKCMTPQEQTIGNKGENTTVDGIAGNLTSFVISYGNGTADLLGNDTLLNSTQISMRNDSVSSSEEFWIHNVLQLSSGFTDIGGIPWQSGVALLAQAVVVFLCVIKGVNSVGKVVYVTATLPYILLTILLIKGATLPGALDGVIFYLKPDFRDSLVLCFACEGTSVFAGFTIFTLLGHMAHTLNVPISKFANTGPGLAFVVYPEAISYLPVPQLWGVLFFLMLFTLGLDSQFVMCETFLTTISDVFPWLMKRRQSLFKLTFFSVLFVISLPYATEGGMYLFQLVDWYFAAYVVIVNSILELFVVSWIYGAERFFDDIKLMLGYRPPYIFAILWRFLTPLFLMTVLVNTLRTYGPPVYQDYHYSQTEVAIGWCLATVSFLPVPIFALYILAKTPGSFIQRLKTTCRPSSQWVPAEPKLRDEYRAESRQKQLCTFPVPCLGQKA</sequence>
<dbReference type="InterPro" id="IPR000175">
    <property type="entry name" value="Na/ntran_symport"/>
</dbReference>
<dbReference type="PRINTS" id="PR00176">
    <property type="entry name" value="NANEUSMPORT"/>
</dbReference>
<feature type="transmembrane region" description="Helical" evidence="10">
    <location>
        <begin position="430"/>
        <end position="451"/>
    </location>
</feature>